<comment type="catalytic activity">
    <reaction evidence="8 11">
        <text>L-tyrosyl-[protein] + ATP = O-phospho-L-tyrosyl-[protein] + ADP + H(+)</text>
        <dbReference type="Rhea" id="RHEA:10596"/>
        <dbReference type="Rhea" id="RHEA-COMP:10136"/>
        <dbReference type="Rhea" id="RHEA-COMP:20101"/>
        <dbReference type="ChEBI" id="CHEBI:15378"/>
        <dbReference type="ChEBI" id="CHEBI:30616"/>
        <dbReference type="ChEBI" id="CHEBI:46858"/>
        <dbReference type="ChEBI" id="CHEBI:61978"/>
        <dbReference type="ChEBI" id="CHEBI:456216"/>
        <dbReference type="EC" id="2.7.10.2"/>
    </reaction>
</comment>
<dbReference type="InterPro" id="IPR036860">
    <property type="entry name" value="SH2_dom_sf"/>
</dbReference>
<dbReference type="FunFam" id="1.10.510.10:FF:000052">
    <property type="entry name" value="Tyrosine-protein kinase"/>
    <property type="match status" value="1"/>
</dbReference>
<evidence type="ECO:0000256" key="9">
    <source>
        <dbReference type="PROSITE-ProRule" id="PRU00191"/>
    </source>
</evidence>
<keyword evidence="7 11" id="KW-0829">Tyrosine-protein kinase</keyword>
<keyword evidence="2 11" id="KW-0808">Transferase</keyword>
<name>T2MFP3_HYDVU</name>
<dbReference type="FunFam" id="3.30.200.20:FF:000053">
    <property type="entry name" value="Tyrosine-protein kinase"/>
    <property type="match status" value="1"/>
</dbReference>
<keyword evidence="5 10" id="KW-0067">ATP-binding</keyword>
<dbReference type="InterPro" id="IPR020635">
    <property type="entry name" value="Tyr_kinase_cat_dom"/>
</dbReference>
<dbReference type="InterPro" id="IPR001245">
    <property type="entry name" value="Ser-Thr/Tyr_kinase_cat_dom"/>
</dbReference>
<feature type="non-terminal residue" evidence="14">
    <location>
        <position position="1"/>
    </location>
</feature>
<dbReference type="InterPro" id="IPR017441">
    <property type="entry name" value="Protein_kinase_ATP_BS"/>
</dbReference>
<evidence type="ECO:0000256" key="7">
    <source>
        <dbReference type="ARBA" id="ARBA00023137"/>
    </source>
</evidence>
<evidence type="ECO:0000256" key="5">
    <source>
        <dbReference type="ARBA" id="ARBA00022840"/>
    </source>
</evidence>
<evidence type="ECO:0000256" key="6">
    <source>
        <dbReference type="ARBA" id="ARBA00022999"/>
    </source>
</evidence>
<evidence type="ECO:0000256" key="8">
    <source>
        <dbReference type="ARBA" id="ARBA00051245"/>
    </source>
</evidence>
<evidence type="ECO:0000259" key="12">
    <source>
        <dbReference type="PROSITE" id="PS50001"/>
    </source>
</evidence>
<dbReference type="EMBL" id="HAAD01004545">
    <property type="protein sequence ID" value="CDG70777.1"/>
    <property type="molecule type" value="mRNA"/>
</dbReference>
<accession>T2MFP3</accession>
<evidence type="ECO:0000256" key="4">
    <source>
        <dbReference type="ARBA" id="ARBA00022777"/>
    </source>
</evidence>
<keyword evidence="6 9" id="KW-0727">SH2 domain</keyword>
<dbReference type="PROSITE" id="PS00109">
    <property type="entry name" value="PROTEIN_KINASE_TYR"/>
    <property type="match status" value="1"/>
</dbReference>
<evidence type="ECO:0000256" key="2">
    <source>
        <dbReference type="ARBA" id="ARBA00022679"/>
    </source>
</evidence>
<evidence type="ECO:0000256" key="1">
    <source>
        <dbReference type="ARBA" id="ARBA00022553"/>
    </source>
</evidence>
<dbReference type="SMART" id="SM00252">
    <property type="entry name" value="SH2"/>
    <property type="match status" value="1"/>
</dbReference>
<dbReference type="InterPro" id="IPR011009">
    <property type="entry name" value="Kinase-like_dom_sf"/>
</dbReference>
<dbReference type="InterPro" id="IPR008266">
    <property type="entry name" value="Tyr_kinase_AS"/>
</dbReference>
<feature type="binding site" evidence="10">
    <location>
        <position position="686"/>
    </location>
    <ligand>
        <name>ATP</name>
        <dbReference type="ChEBI" id="CHEBI:30616"/>
    </ligand>
</feature>
<dbReference type="SMART" id="SM00219">
    <property type="entry name" value="TyrKc"/>
    <property type="match status" value="1"/>
</dbReference>
<evidence type="ECO:0000256" key="10">
    <source>
        <dbReference type="PROSITE-ProRule" id="PRU10141"/>
    </source>
</evidence>
<dbReference type="SUPFAM" id="SSF56112">
    <property type="entry name" value="Protein kinase-like (PK-like)"/>
    <property type="match status" value="1"/>
</dbReference>
<dbReference type="PRINTS" id="PR00401">
    <property type="entry name" value="SH2DOMAIN"/>
</dbReference>
<keyword evidence="4 11" id="KW-0418">Kinase</keyword>
<dbReference type="GO" id="GO:0005524">
    <property type="term" value="F:ATP binding"/>
    <property type="evidence" value="ECO:0007669"/>
    <property type="project" value="UniProtKB-UniRule"/>
</dbReference>
<dbReference type="InterPro" id="IPR000980">
    <property type="entry name" value="SH2"/>
</dbReference>
<proteinExistence type="evidence at transcript level"/>
<dbReference type="PROSITE" id="PS50011">
    <property type="entry name" value="PROTEIN_KINASE_DOM"/>
    <property type="match status" value="1"/>
</dbReference>
<dbReference type="PROSITE" id="PS50001">
    <property type="entry name" value="SH2"/>
    <property type="match status" value="1"/>
</dbReference>
<feature type="domain" description="Protein kinase" evidence="13">
    <location>
        <begin position="658"/>
        <end position="914"/>
    </location>
</feature>
<dbReference type="Pfam" id="PF07714">
    <property type="entry name" value="PK_Tyr_Ser-Thr"/>
    <property type="match status" value="1"/>
</dbReference>
<sequence>MVEQLFDISAKDFEMKLRRDESMPRDTSALQEDLAFLDDQRHQFRPSYFRVEKEITSEGLIAATTSTSIRAGLSIQDQTLLIASVVNYLGGKVKQLKLSRESVRRRSYRFLEEEGGQIRNEYINLMANKMLVLHFDGKNLKHIEEDTRQATTADRLSVSVTSPEFETKDDLLLGVVPTDSGKGIDMAISIMNLLEYFEICDYIVGFCSDTTVSNTGWKSGAITIMARFLGKPFLWLLCRHHIAEINITWALKAISMEMSKAPANKLLKDFQQKWITEFFPKVLASGAVEKFKRFPEQDLIVDSDLCKLYLKSKKFVTKALEHEIFPRVAFIVAIYYGPAFLNSGKAEHAVLNDFNAFKIAETIKTEWDYEVGNSLQKSMSNHTWYLSPKVVVLSLGDPYMKADAKRLIIQKLLNFPIPELSEISVTAPSAVNVTSDSRLEDLITKESWIFFILTGHTESVREWHTSSDFLALDSYKNFAQLVCNLSVTNDCAERNISLIENFVHSSHNEDQRQNILLVVREHRKLITKDMSLKELVKLKPRVEKLLWYHADMTRQEADQVMQNTNDGTFLVRNASKPKMYTLSFSFQGVVKHYHIKTDSDNLFYVSQRHSFESVVQLIEYHKLNSAGLATRLRFPYTGTNNPPVLLGYGVFQINRNELTIMKQIGTGQFGTVYEALWKNNKLVAVKMMKPDSMSENDFIEEAKVMQRFQHRNLITLYGVCTTHPLYIVVELMKNGSLLDYLRNNKQLLEKTQVLIDIILKVSSAMEYLEKNKFIHRDLAARNCLVGENNMIKVGDFGLARYVLDDEYTASEGSKFPVRWAAPEVIEYTKFSSKSDVWSFGVLTWEVFTGGKSPYAMLNNYQVANEVRKGYRLEEPNNCPKDIYTLMCNCWHQTPEKRPSFCSIKEHLEKLTEDF</sequence>
<gene>
    <name evidence="14" type="primary">BMX</name>
</gene>
<dbReference type="Gene3D" id="1.10.510.10">
    <property type="entry name" value="Transferase(Phosphotransferase) domain 1"/>
    <property type="match status" value="1"/>
</dbReference>
<dbReference type="Pfam" id="PF00017">
    <property type="entry name" value="SH2"/>
    <property type="match status" value="1"/>
</dbReference>
<evidence type="ECO:0000256" key="11">
    <source>
        <dbReference type="RuleBase" id="RU362096"/>
    </source>
</evidence>
<dbReference type="EC" id="2.7.10.2" evidence="11"/>
<dbReference type="OrthoDB" id="28230at2759"/>
<dbReference type="Gene3D" id="3.30.505.10">
    <property type="entry name" value="SH2 domain"/>
    <property type="match status" value="1"/>
</dbReference>
<feature type="domain" description="SH2" evidence="12">
    <location>
        <begin position="547"/>
        <end position="636"/>
    </location>
</feature>
<dbReference type="SUPFAM" id="SSF55550">
    <property type="entry name" value="SH2 domain"/>
    <property type="match status" value="1"/>
</dbReference>
<evidence type="ECO:0000259" key="13">
    <source>
        <dbReference type="PROSITE" id="PS50011"/>
    </source>
</evidence>
<dbReference type="InterPro" id="IPR000719">
    <property type="entry name" value="Prot_kinase_dom"/>
</dbReference>
<dbReference type="AlphaFoldDB" id="T2MFP3"/>
<keyword evidence="1" id="KW-0597">Phosphoprotein</keyword>
<dbReference type="InterPro" id="IPR050198">
    <property type="entry name" value="Non-receptor_tyrosine_kinases"/>
</dbReference>
<comment type="similarity">
    <text evidence="11">Belongs to the protein kinase superfamily. Tyr protein kinase family.</text>
</comment>
<evidence type="ECO:0000256" key="3">
    <source>
        <dbReference type="ARBA" id="ARBA00022741"/>
    </source>
</evidence>
<reference evidence="14" key="1">
    <citation type="journal article" date="2013" name="Genome Biol. Evol.">
        <title>Punctuated emergences of genetic and phenotypic innovations in eumetazoan, bilaterian, euteleostome, and hominidae ancestors.</title>
        <authorList>
            <person name="Wenger Y."/>
            <person name="Galliot B."/>
        </authorList>
    </citation>
    <scope>NUCLEOTIDE SEQUENCE</scope>
    <source>
        <tissue evidence="14">Whole animals</tissue>
    </source>
</reference>
<dbReference type="GO" id="GO:0004715">
    <property type="term" value="F:non-membrane spanning protein tyrosine kinase activity"/>
    <property type="evidence" value="ECO:0007669"/>
    <property type="project" value="UniProtKB-EC"/>
</dbReference>
<protein>
    <recommendedName>
        <fullName evidence="11">Tyrosine-protein kinase</fullName>
        <ecNumber evidence="11">2.7.10.2</ecNumber>
    </recommendedName>
</protein>
<dbReference type="PRINTS" id="PR00109">
    <property type="entry name" value="TYRKINASE"/>
</dbReference>
<organism evidence="14">
    <name type="scientific">Hydra vulgaris</name>
    <name type="common">Hydra</name>
    <name type="synonym">Hydra attenuata</name>
    <dbReference type="NCBI Taxonomy" id="6087"/>
    <lineage>
        <taxon>Eukaryota</taxon>
        <taxon>Metazoa</taxon>
        <taxon>Cnidaria</taxon>
        <taxon>Hydrozoa</taxon>
        <taxon>Hydroidolina</taxon>
        <taxon>Anthoathecata</taxon>
        <taxon>Aplanulata</taxon>
        <taxon>Hydridae</taxon>
        <taxon>Hydra</taxon>
    </lineage>
</organism>
<dbReference type="PROSITE" id="PS00107">
    <property type="entry name" value="PROTEIN_KINASE_ATP"/>
    <property type="match status" value="1"/>
</dbReference>
<dbReference type="PANTHER" id="PTHR24418">
    <property type="entry name" value="TYROSINE-PROTEIN KINASE"/>
    <property type="match status" value="1"/>
</dbReference>
<keyword evidence="3 10" id="KW-0547">Nucleotide-binding</keyword>
<evidence type="ECO:0000313" key="14">
    <source>
        <dbReference type="EMBL" id="CDG70777.1"/>
    </source>
</evidence>